<organism evidence="2 3">
    <name type="scientific">Lipomyces tetrasporus</name>
    <dbReference type="NCBI Taxonomy" id="54092"/>
    <lineage>
        <taxon>Eukaryota</taxon>
        <taxon>Fungi</taxon>
        <taxon>Dikarya</taxon>
        <taxon>Ascomycota</taxon>
        <taxon>Saccharomycotina</taxon>
        <taxon>Lipomycetes</taxon>
        <taxon>Lipomycetales</taxon>
        <taxon>Lipomycetaceae</taxon>
        <taxon>Lipomyces</taxon>
    </lineage>
</organism>
<feature type="transmembrane region" description="Helical" evidence="1">
    <location>
        <begin position="143"/>
        <end position="162"/>
    </location>
</feature>
<dbReference type="AlphaFoldDB" id="A0AAD7QTG7"/>
<comment type="caution">
    <text evidence="2">The sequence shown here is derived from an EMBL/GenBank/DDBJ whole genome shotgun (WGS) entry which is preliminary data.</text>
</comment>
<name>A0AAD7QTG7_9ASCO</name>
<proteinExistence type="predicted"/>
<evidence type="ECO:0000313" key="3">
    <source>
        <dbReference type="Proteomes" id="UP001217417"/>
    </source>
</evidence>
<dbReference type="EMBL" id="JARPMG010000004">
    <property type="protein sequence ID" value="KAJ8101188.1"/>
    <property type="molecule type" value="Genomic_DNA"/>
</dbReference>
<evidence type="ECO:0000256" key="1">
    <source>
        <dbReference type="SAM" id="Phobius"/>
    </source>
</evidence>
<dbReference type="Proteomes" id="UP001217417">
    <property type="component" value="Unassembled WGS sequence"/>
</dbReference>
<gene>
    <name evidence="2" type="ORF">POJ06DRAFT_274933</name>
</gene>
<dbReference type="GeneID" id="80884798"/>
<dbReference type="RefSeq" id="XP_056044638.1">
    <property type="nucleotide sequence ID" value="XM_056189632.1"/>
</dbReference>
<keyword evidence="3" id="KW-1185">Reference proteome</keyword>
<dbReference type="GO" id="GO:0005794">
    <property type="term" value="C:Golgi apparatus"/>
    <property type="evidence" value="ECO:0007669"/>
    <property type="project" value="TreeGrafter"/>
</dbReference>
<protein>
    <submittedName>
        <fullName evidence="2">Uncharacterized protein</fullName>
    </submittedName>
</protein>
<keyword evidence="1" id="KW-0472">Membrane</keyword>
<accession>A0AAD7QTG7</accession>
<dbReference type="InterPro" id="IPR040410">
    <property type="entry name" value="UPF0658_Golgi"/>
</dbReference>
<feature type="transmembrane region" description="Helical" evidence="1">
    <location>
        <begin position="94"/>
        <end position="114"/>
    </location>
</feature>
<keyword evidence="1" id="KW-1133">Transmembrane helix</keyword>
<dbReference type="PANTHER" id="PTHR34391">
    <property type="entry name" value="UPF0658 GOLGI APPARATUS MEMBRANE PROTEIN C1952.10C-RELATED"/>
    <property type="match status" value="1"/>
</dbReference>
<keyword evidence="1" id="KW-0812">Transmembrane</keyword>
<evidence type="ECO:0000313" key="2">
    <source>
        <dbReference type="EMBL" id="KAJ8101188.1"/>
    </source>
</evidence>
<reference evidence="2" key="1">
    <citation type="submission" date="2023-03" db="EMBL/GenBank/DDBJ databases">
        <title>Near-Complete genome sequence of Lipomyces tetrasporous NRRL Y-64009, an oleaginous yeast capable of growing on lignocellulosic hydrolysates.</title>
        <authorList>
            <consortium name="Lawrence Berkeley National Laboratory"/>
            <person name="Jagtap S.S."/>
            <person name="Liu J.-J."/>
            <person name="Walukiewicz H.E."/>
            <person name="Pangilinan J."/>
            <person name="Lipzen A."/>
            <person name="Ahrendt S."/>
            <person name="Koriabine M."/>
            <person name="Cobaugh K."/>
            <person name="Salamov A."/>
            <person name="Yoshinaga Y."/>
            <person name="Ng V."/>
            <person name="Daum C."/>
            <person name="Grigoriev I.V."/>
            <person name="Slininger P.J."/>
            <person name="Dien B.S."/>
            <person name="Jin Y.-S."/>
            <person name="Rao C.V."/>
        </authorList>
    </citation>
    <scope>NUCLEOTIDE SEQUENCE</scope>
    <source>
        <strain evidence="2">NRRL Y-64009</strain>
    </source>
</reference>
<dbReference type="PANTHER" id="PTHR34391:SF1">
    <property type="entry name" value="UPF0658 GOLGI APPARATUS MEMBRANE PROTEIN C1952.10C-RELATED"/>
    <property type="match status" value="1"/>
</dbReference>
<sequence length="198" mass="21455">MRDAASRVATMSHTAPPFCAELPVATSTLGGTGIQQATRGHPSQYDYLAVTLGEGLNHCGASGGDVVRVFQGVSLFDYSVPEGRSRFEPRHNPVTAWSVSFLVVVIVEAGRVLAFEGYLIGKFEANINNANIDTAQRRDSNTVAIPTYLALFIFGEVYRLVLSWDALQLKNTIQYEQIKQAASLLLAISVAPKANHES</sequence>